<dbReference type="GO" id="GO:0005506">
    <property type="term" value="F:iron ion binding"/>
    <property type="evidence" value="ECO:0007669"/>
    <property type="project" value="InterPro"/>
</dbReference>
<keyword evidence="11" id="KW-1185">Reference proteome</keyword>
<dbReference type="InterPro" id="IPR001128">
    <property type="entry name" value="Cyt_P450"/>
</dbReference>
<dbReference type="GO" id="GO:0016705">
    <property type="term" value="F:oxidoreductase activity, acting on paired donors, with incorporation or reduction of molecular oxygen"/>
    <property type="evidence" value="ECO:0007669"/>
    <property type="project" value="InterPro"/>
</dbReference>
<evidence type="ECO:0000256" key="4">
    <source>
        <dbReference type="ARBA" id="ARBA00022723"/>
    </source>
</evidence>
<feature type="transmembrane region" description="Helical" evidence="9">
    <location>
        <begin position="12"/>
        <end position="32"/>
    </location>
</feature>
<dbReference type="CDD" id="cd11059">
    <property type="entry name" value="CYP_fungal"/>
    <property type="match status" value="1"/>
</dbReference>
<keyword evidence="4 7" id="KW-0479">Metal-binding</keyword>
<dbReference type="Pfam" id="PF00067">
    <property type="entry name" value="p450"/>
    <property type="match status" value="1"/>
</dbReference>
<comment type="cofactor">
    <cofactor evidence="1 7">
        <name>heme</name>
        <dbReference type="ChEBI" id="CHEBI:30413"/>
    </cofactor>
</comment>
<dbReference type="InterPro" id="IPR036396">
    <property type="entry name" value="Cyt_P450_sf"/>
</dbReference>
<comment type="similarity">
    <text evidence="2 8">Belongs to the cytochrome P450 family.</text>
</comment>
<organism evidence="10 11">
    <name type="scientific">Coniella lustricola</name>
    <dbReference type="NCBI Taxonomy" id="2025994"/>
    <lineage>
        <taxon>Eukaryota</taxon>
        <taxon>Fungi</taxon>
        <taxon>Dikarya</taxon>
        <taxon>Ascomycota</taxon>
        <taxon>Pezizomycotina</taxon>
        <taxon>Sordariomycetes</taxon>
        <taxon>Sordariomycetidae</taxon>
        <taxon>Diaporthales</taxon>
        <taxon>Schizoparmaceae</taxon>
        <taxon>Coniella</taxon>
    </lineage>
</organism>
<keyword evidence="3 7" id="KW-0349">Heme</keyword>
<evidence type="ECO:0000256" key="9">
    <source>
        <dbReference type="SAM" id="Phobius"/>
    </source>
</evidence>
<evidence type="ECO:0000256" key="5">
    <source>
        <dbReference type="ARBA" id="ARBA00023002"/>
    </source>
</evidence>
<reference evidence="10 11" key="1">
    <citation type="journal article" date="2018" name="Mycol. Prog.">
        <title>Coniella lustricola, a new species from submerged detritus.</title>
        <authorList>
            <person name="Raudabaugh D.B."/>
            <person name="Iturriaga T."/>
            <person name="Carver A."/>
            <person name="Mondo S."/>
            <person name="Pangilinan J."/>
            <person name="Lipzen A."/>
            <person name="He G."/>
            <person name="Amirebrahimi M."/>
            <person name="Grigoriev I.V."/>
            <person name="Miller A.N."/>
        </authorList>
    </citation>
    <scope>NUCLEOTIDE SEQUENCE [LARGE SCALE GENOMIC DNA]</scope>
    <source>
        <strain evidence="10 11">B22-T-1</strain>
    </source>
</reference>
<dbReference type="InterPro" id="IPR002401">
    <property type="entry name" value="Cyt_P450_E_grp-I"/>
</dbReference>
<dbReference type="PANTHER" id="PTHR24305">
    <property type="entry name" value="CYTOCHROME P450"/>
    <property type="match status" value="1"/>
</dbReference>
<evidence type="ECO:0000256" key="7">
    <source>
        <dbReference type="PIRSR" id="PIRSR602401-1"/>
    </source>
</evidence>
<evidence type="ECO:0000313" key="10">
    <source>
        <dbReference type="EMBL" id="PSR97613.1"/>
    </source>
</evidence>
<evidence type="ECO:0000256" key="8">
    <source>
        <dbReference type="RuleBase" id="RU000461"/>
    </source>
</evidence>
<dbReference type="InterPro" id="IPR050121">
    <property type="entry name" value="Cytochrome_P450_monoxygenase"/>
</dbReference>
<dbReference type="InterPro" id="IPR017972">
    <property type="entry name" value="Cyt_P450_CS"/>
</dbReference>
<dbReference type="OrthoDB" id="1470350at2759"/>
<keyword evidence="5 8" id="KW-0560">Oxidoreductase</keyword>
<feature type="binding site" description="axial binding residue" evidence="7">
    <location>
        <position position="437"/>
    </location>
    <ligand>
        <name>heme</name>
        <dbReference type="ChEBI" id="CHEBI:30413"/>
    </ligand>
    <ligandPart>
        <name>Fe</name>
        <dbReference type="ChEBI" id="CHEBI:18248"/>
    </ligandPart>
</feature>
<evidence type="ECO:0000256" key="3">
    <source>
        <dbReference type="ARBA" id="ARBA00022617"/>
    </source>
</evidence>
<dbReference type="EMBL" id="KZ678389">
    <property type="protein sequence ID" value="PSR97613.1"/>
    <property type="molecule type" value="Genomic_DNA"/>
</dbReference>
<keyword evidence="9" id="KW-0472">Membrane</keyword>
<gene>
    <name evidence="10" type="ORF">BD289DRAFT_362106</name>
</gene>
<dbReference type="Proteomes" id="UP000241462">
    <property type="component" value="Unassembled WGS sequence"/>
</dbReference>
<dbReference type="PROSITE" id="PS00086">
    <property type="entry name" value="CYTOCHROME_P450"/>
    <property type="match status" value="1"/>
</dbReference>
<dbReference type="SUPFAM" id="SSF48264">
    <property type="entry name" value="Cytochrome P450"/>
    <property type="match status" value="1"/>
</dbReference>
<keyword evidence="6 7" id="KW-0408">Iron</keyword>
<dbReference type="PRINTS" id="PR00463">
    <property type="entry name" value="EP450I"/>
</dbReference>
<evidence type="ECO:0000256" key="1">
    <source>
        <dbReference type="ARBA" id="ARBA00001971"/>
    </source>
</evidence>
<dbReference type="PRINTS" id="PR00385">
    <property type="entry name" value="P450"/>
</dbReference>
<dbReference type="GO" id="GO:0004497">
    <property type="term" value="F:monooxygenase activity"/>
    <property type="evidence" value="ECO:0007669"/>
    <property type="project" value="UniProtKB-KW"/>
</dbReference>
<evidence type="ECO:0000256" key="2">
    <source>
        <dbReference type="ARBA" id="ARBA00010617"/>
    </source>
</evidence>
<evidence type="ECO:0000256" key="6">
    <source>
        <dbReference type="ARBA" id="ARBA00023004"/>
    </source>
</evidence>
<accession>A0A2T3AH64</accession>
<dbReference type="GO" id="GO:0020037">
    <property type="term" value="F:heme binding"/>
    <property type="evidence" value="ECO:0007669"/>
    <property type="project" value="InterPro"/>
</dbReference>
<sequence>MTDFISPAWQQHASLLLGLAGLAIVAYVYSILSAPLAKIPGPWHSLFTGQLIKIYGLQGKRTRYVHSLHQKYGPVVRLSPREVDVTDLPSVKEIHAVKATYTKSPHFYHALRAPGTENVFSTTDVFFHRRHRKLLQGPFSESSLKTLQPIIEARVNMAIDRMAEEMKTRQVADVFKWWLFMATDVIGELTFGESFRMLELGKKNEYSLNLEQAAAVGAKRTAFPLLARLASAGLPIPGFGDSTRLIRNNEKFATESLQRYRKLVRENPDQPINTLFKKVFKGEQQEELTLRELIDSAQVYIIAGSDTTALALTYLVWQVCCSPEIRDRLVQELQQVPDEYHDDDLQHLAYLQQVIEETLRVYSPAPSALPRIVPQGGSTLAGQYLPGGAIVSTQAFSLHRNPDIFPDPDTFDPDRWAHPTKAMKDSMMPFGGGSRICMGLHLARIELRLGIARFFRAFPHAKVSTREGFSDQDMVQMLFFLGPPKGKRCLIECA</sequence>
<dbReference type="AlphaFoldDB" id="A0A2T3AH64"/>
<protein>
    <submittedName>
        <fullName evidence="10">Cytochrome protein</fullName>
    </submittedName>
</protein>
<dbReference type="STRING" id="2025994.A0A2T3AH64"/>
<dbReference type="Gene3D" id="1.10.630.10">
    <property type="entry name" value="Cytochrome P450"/>
    <property type="match status" value="1"/>
</dbReference>
<evidence type="ECO:0000313" key="11">
    <source>
        <dbReference type="Proteomes" id="UP000241462"/>
    </source>
</evidence>
<keyword evidence="9" id="KW-0812">Transmembrane</keyword>
<dbReference type="InParanoid" id="A0A2T3AH64"/>
<keyword evidence="9" id="KW-1133">Transmembrane helix</keyword>
<proteinExistence type="inferred from homology"/>
<dbReference type="PANTHER" id="PTHR24305:SF96">
    <property type="entry name" value="CYTOCHROME P450 MONOOXYGENASE STCB-RELATED"/>
    <property type="match status" value="1"/>
</dbReference>
<name>A0A2T3AH64_9PEZI</name>
<keyword evidence="8" id="KW-0503">Monooxygenase</keyword>